<dbReference type="Proteomes" id="UP001498398">
    <property type="component" value="Unassembled WGS sequence"/>
</dbReference>
<proteinExistence type="predicted"/>
<reference evidence="1 2" key="1">
    <citation type="submission" date="2024-01" db="EMBL/GenBank/DDBJ databases">
        <title>A draft genome for the cacao thread blight pathogen Marasmiellus scandens.</title>
        <authorList>
            <person name="Baruah I.K."/>
            <person name="Leung J."/>
            <person name="Bukari Y."/>
            <person name="Amoako-Attah I."/>
            <person name="Meinhardt L.W."/>
            <person name="Bailey B.A."/>
            <person name="Cohen S.P."/>
        </authorList>
    </citation>
    <scope>NUCLEOTIDE SEQUENCE [LARGE SCALE GENOMIC DNA]</scope>
    <source>
        <strain evidence="1 2">GH-19</strain>
    </source>
</reference>
<name>A0ABR1IP36_9AGAR</name>
<accession>A0ABR1IP36</accession>
<evidence type="ECO:0000313" key="2">
    <source>
        <dbReference type="Proteomes" id="UP001498398"/>
    </source>
</evidence>
<sequence length="560" mass="64128">MDISSTCKHRGLEEEANDNAGFSNQEISSFISPFLQSNEVPSDTDELVLRRNLEIVSAHVSTLESRVAKARAFLESLEIQHRDLKDLENKHKSILLPVRRVPTEILSSIFLLSLECHSEKGGMYGEGGKREDLFVEARRRSGPWCLSWTCSRWRAVALNTPSLWATFTLSFSSLSPAPGISRSFRSPNDGHALQLFDLALERAGNQPLDFAFECKSYFKFVRELFHVMLQRNEKWRHVHLLLPGAVWKLALQRNMRFPQLQTFELLLHDEEDVGDIQISAPNLTRVRYHTPYDPHQYFNLPLKQLTHLVLPTRGSALRNLLASAVNLEHLELCRPLGNNHATVHAFESKWITHTKLTTLIMTGSESIAFSNPSQVILPSLSHLTVDVNVFHKGIDTILYDFITNSSISLQSLTLRLDDWNMEGWIIRSECLFSGAPDIKDLNIELRCTEREEFSLEMIFRLLTHDHEKQLFSFKQLERLRITNSKGGVLSKTLFRPGGALIKMIKSRRRSPGAHLSQQALLREFEFVGNLEEFNIITSVNLKELERDDFIVKISRLRGHD</sequence>
<evidence type="ECO:0008006" key="3">
    <source>
        <dbReference type="Google" id="ProtNLM"/>
    </source>
</evidence>
<protein>
    <recommendedName>
        <fullName evidence="3">F-box domain-containing protein</fullName>
    </recommendedName>
</protein>
<keyword evidence="2" id="KW-1185">Reference proteome</keyword>
<organism evidence="1 2">
    <name type="scientific">Marasmiellus scandens</name>
    <dbReference type="NCBI Taxonomy" id="2682957"/>
    <lineage>
        <taxon>Eukaryota</taxon>
        <taxon>Fungi</taxon>
        <taxon>Dikarya</taxon>
        <taxon>Basidiomycota</taxon>
        <taxon>Agaricomycotina</taxon>
        <taxon>Agaricomycetes</taxon>
        <taxon>Agaricomycetidae</taxon>
        <taxon>Agaricales</taxon>
        <taxon>Marasmiineae</taxon>
        <taxon>Omphalotaceae</taxon>
        <taxon>Marasmiellus</taxon>
    </lineage>
</organism>
<comment type="caution">
    <text evidence="1">The sequence shown here is derived from an EMBL/GenBank/DDBJ whole genome shotgun (WGS) entry which is preliminary data.</text>
</comment>
<dbReference type="EMBL" id="JBANRG010000099">
    <property type="protein sequence ID" value="KAK7436051.1"/>
    <property type="molecule type" value="Genomic_DNA"/>
</dbReference>
<gene>
    <name evidence="1" type="ORF">VKT23_019354</name>
</gene>
<evidence type="ECO:0000313" key="1">
    <source>
        <dbReference type="EMBL" id="KAK7436051.1"/>
    </source>
</evidence>